<sequence>MRLFTLLLILFILYALIGSAQSITAPTGATGGRTCGTDAYTEVQQAQDPGFKQRQQQAQQAVEQALQQKPRGQYARKAAITIPVVFHVVYNNGIENISEEQILSQLAVLNADFRRKNADAANTPAYFLPYAADAEIEFCLAVVDPDGNPTTGITRTRTDRTQFSYISDNVKFSSTGGTDAWDRNQYLNIWICNLDGQILGYSSTPETEARRDGVVLHYRAVGAYPANPFSSKYNLGRTGTHEVGHWLGLKHIWGNGTTCTDSDDIDDTPNQEGETQGCPDGISTSCDNGPYGNMWQNYMDYSYDNCMNLYTKGQAAYMQAVLSTTRSTILNAITCSGSLRSDFRVSDERDTLAIAGQTVTFKDASVGLKPLSWLWHFEGGTPATSAEQNPTVTYARPGKYRVSLTITNGNLSSTEEKESFVHVTVNDLAVYPNPASEYITIEQPARVQVRQVELVNRLGQPVLNTEVSDRIVRLDVLHLPAGLYFLRVTSSNGVEIKKVTLVR</sequence>
<dbReference type="InterPro" id="IPR026444">
    <property type="entry name" value="Secre_tail"/>
</dbReference>
<dbReference type="Proteomes" id="UP001597374">
    <property type="component" value="Unassembled WGS sequence"/>
</dbReference>
<dbReference type="PROSITE" id="PS50093">
    <property type="entry name" value="PKD"/>
    <property type="match status" value="1"/>
</dbReference>
<keyword evidence="3" id="KW-0479">Metal-binding</keyword>
<evidence type="ECO:0000256" key="5">
    <source>
        <dbReference type="ARBA" id="ARBA00022801"/>
    </source>
</evidence>
<keyword evidence="6" id="KW-0862">Zinc</keyword>
<dbReference type="Pfam" id="PF00801">
    <property type="entry name" value="PKD"/>
    <property type="match status" value="1"/>
</dbReference>
<evidence type="ECO:0000256" key="7">
    <source>
        <dbReference type="ARBA" id="ARBA00023049"/>
    </source>
</evidence>
<keyword evidence="2" id="KW-0645">Protease</keyword>
<dbReference type="Gene3D" id="3.40.390.10">
    <property type="entry name" value="Collagenase (Catalytic Domain)"/>
    <property type="match status" value="1"/>
</dbReference>
<gene>
    <name evidence="11" type="ORF">ACFSKP_11075</name>
</gene>
<feature type="signal peptide" evidence="9">
    <location>
        <begin position="1"/>
        <end position="20"/>
    </location>
</feature>
<keyword evidence="7 11" id="KW-0482">Metalloprotease</keyword>
<dbReference type="SMART" id="SM00089">
    <property type="entry name" value="PKD"/>
    <property type="match status" value="1"/>
</dbReference>
<dbReference type="Pfam" id="PF18962">
    <property type="entry name" value="Por_Secre_tail"/>
    <property type="match status" value="1"/>
</dbReference>
<dbReference type="RefSeq" id="WP_250428577.1">
    <property type="nucleotide sequence ID" value="NZ_JALPRR010000001.1"/>
</dbReference>
<evidence type="ECO:0000259" key="10">
    <source>
        <dbReference type="PROSITE" id="PS50093"/>
    </source>
</evidence>
<dbReference type="EMBL" id="JBHUIM010000001">
    <property type="protein sequence ID" value="MFD2246799.1"/>
    <property type="molecule type" value="Genomic_DNA"/>
</dbReference>
<dbReference type="InterPro" id="IPR013783">
    <property type="entry name" value="Ig-like_fold"/>
</dbReference>
<reference evidence="12" key="1">
    <citation type="journal article" date="2019" name="Int. J. Syst. Evol. Microbiol.">
        <title>The Global Catalogue of Microorganisms (GCM) 10K type strain sequencing project: providing services to taxonomists for standard genome sequencing and annotation.</title>
        <authorList>
            <consortium name="The Broad Institute Genomics Platform"/>
            <consortium name="The Broad Institute Genome Sequencing Center for Infectious Disease"/>
            <person name="Wu L."/>
            <person name="Ma J."/>
        </authorList>
    </citation>
    <scope>NUCLEOTIDE SEQUENCE [LARGE SCALE GENOMIC DNA]</scope>
    <source>
        <strain evidence="12">CGMCC 4.1782</strain>
    </source>
</reference>
<dbReference type="InterPro" id="IPR008754">
    <property type="entry name" value="Peptidase_M43"/>
</dbReference>
<dbReference type="Gene3D" id="2.60.40.10">
    <property type="entry name" value="Immunoglobulins"/>
    <property type="match status" value="1"/>
</dbReference>
<comment type="caution">
    <text evidence="11">The sequence shown here is derived from an EMBL/GenBank/DDBJ whole genome shotgun (WGS) entry which is preliminary data.</text>
</comment>
<dbReference type="SUPFAM" id="SSF55486">
    <property type="entry name" value="Metalloproteases ('zincins'), catalytic domain"/>
    <property type="match status" value="1"/>
</dbReference>
<feature type="chain" id="PRO_5045812033" evidence="9">
    <location>
        <begin position="21"/>
        <end position="503"/>
    </location>
</feature>
<dbReference type="PANTHER" id="PTHR47466">
    <property type="match status" value="1"/>
</dbReference>
<evidence type="ECO:0000256" key="6">
    <source>
        <dbReference type="ARBA" id="ARBA00022833"/>
    </source>
</evidence>
<dbReference type="Pfam" id="PF05572">
    <property type="entry name" value="Peptidase_M43"/>
    <property type="match status" value="1"/>
</dbReference>
<dbReference type="InterPro" id="IPR022409">
    <property type="entry name" value="PKD/Chitinase_dom"/>
</dbReference>
<keyword evidence="12" id="KW-1185">Reference proteome</keyword>
<dbReference type="CDD" id="cd00146">
    <property type="entry name" value="PKD"/>
    <property type="match status" value="1"/>
</dbReference>
<name>A0ABW5CY71_9BACT</name>
<keyword evidence="8" id="KW-1015">Disulfide bond</keyword>
<dbReference type="NCBIfam" id="TIGR04183">
    <property type="entry name" value="Por_Secre_tail"/>
    <property type="match status" value="1"/>
</dbReference>
<keyword evidence="5" id="KW-0378">Hydrolase</keyword>
<protein>
    <submittedName>
        <fullName evidence="11">M43 family zinc metalloprotease</fullName>
    </submittedName>
</protein>
<dbReference type="PANTHER" id="PTHR47466:SF1">
    <property type="entry name" value="METALLOPROTEASE MEP1 (AFU_ORTHOLOGUE AFUA_1G07730)-RELATED"/>
    <property type="match status" value="1"/>
</dbReference>
<evidence type="ECO:0000256" key="1">
    <source>
        <dbReference type="ARBA" id="ARBA00008721"/>
    </source>
</evidence>
<dbReference type="InterPro" id="IPR000601">
    <property type="entry name" value="PKD_dom"/>
</dbReference>
<evidence type="ECO:0000256" key="4">
    <source>
        <dbReference type="ARBA" id="ARBA00022729"/>
    </source>
</evidence>
<evidence type="ECO:0000256" key="2">
    <source>
        <dbReference type="ARBA" id="ARBA00022670"/>
    </source>
</evidence>
<evidence type="ECO:0000256" key="8">
    <source>
        <dbReference type="ARBA" id="ARBA00023157"/>
    </source>
</evidence>
<dbReference type="CDD" id="cd04275">
    <property type="entry name" value="ZnMc_pappalysin_like"/>
    <property type="match status" value="1"/>
</dbReference>
<proteinExistence type="inferred from homology"/>
<dbReference type="InterPro" id="IPR035986">
    <property type="entry name" value="PKD_dom_sf"/>
</dbReference>
<dbReference type="InterPro" id="IPR024079">
    <property type="entry name" value="MetalloPept_cat_dom_sf"/>
</dbReference>
<evidence type="ECO:0000313" key="12">
    <source>
        <dbReference type="Proteomes" id="UP001597374"/>
    </source>
</evidence>
<evidence type="ECO:0000256" key="3">
    <source>
        <dbReference type="ARBA" id="ARBA00022723"/>
    </source>
</evidence>
<dbReference type="SUPFAM" id="SSF49299">
    <property type="entry name" value="PKD domain"/>
    <property type="match status" value="1"/>
</dbReference>
<evidence type="ECO:0000256" key="9">
    <source>
        <dbReference type="SAM" id="SignalP"/>
    </source>
</evidence>
<accession>A0ABW5CY71</accession>
<organism evidence="11 12">
    <name type="scientific">Pontibacter ruber</name>
    <dbReference type="NCBI Taxonomy" id="1343895"/>
    <lineage>
        <taxon>Bacteria</taxon>
        <taxon>Pseudomonadati</taxon>
        <taxon>Bacteroidota</taxon>
        <taxon>Cytophagia</taxon>
        <taxon>Cytophagales</taxon>
        <taxon>Hymenobacteraceae</taxon>
        <taxon>Pontibacter</taxon>
    </lineage>
</organism>
<dbReference type="GO" id="GO:0008237">
    <property type="term" value="F:metallopeptidase activity"/>
    <property type="evidence" value="ECO:0007669"/>
    <property type="project" value="UniProtKB-KW"/>
</dbReference>
<evidence type="ECO:0000313" key="11">
    <source>
        <dbReference type="EMBL" id="MFD2246799.1"/>
    </source>
</evidence>
<comment type="similarity">
    <text evidence="1">Belongs to the peptidase M43B family.</text>
</comment>
<keyword evidence="4 9" id="KW-0732">Signal</keyword>
<feature type="domain" description="PKD" evidence="10">
    <location>
        <begin position="355"/>
        <end position="428"/>
    </location>
</feature>